<feature type="domain" description="U3 small nucleolar RNA-associated protein 6 N-terminal" evidence="6">
    <location>
        <begin position="9"/>
        <end position="93"/>
    </location>
</feature>
<dbReference type="RefSeq" id="XP_018294565.1">
    <property type="nucleotide sequence ID" value="XM_018439135.1"/>
</dbReference>
<dbReference type="GO" id="GO:0030515">
    <property type="term" value="F:snoRNA binding"/>
    <property type="evidence" value="ECO:0007669"/>
    <property type="project" value="InterPro"/>
</dbReference>
<dbReference type="STRING" id="763407.A0A162XTY7"/>
<keyword evidence="4" id="KW-0677">Repeat</keyword>
<evidence type="ECO:0000256" key="5">
    <source>
        <dbReference type="ARBA" id="ARBA00023242"/>
    </source>
</evidence>
<dbReference type="PANTHER" id="PTHR23271">
    <property type="entry name" value="HEPATOCELLULAR CARCINOMA-ASSOCIATED ANTIGEN 66"/>
    <property type="match status" value="1"/>
</dbReference>
<dbReference type="VEuPathDB" id="FungiDB:PHYBLDRAFT_185744"/>
<keyword evidence="5" id="KW-0539">Nucleus</keyword>
<evidence type="ECO:0000313" key="9">
    <source>
        <dbReference type="Proteomes" id="UP000077315"/>
    </source>
</evidence>
<evidence type="ECO:0000256" key="2">
    <source>
        <dbReference type="ARBA" id="ARBA00010734"/>
    </source>
</evidence>
<dbReference type="GO" id="GO:0000462">
    <property type="term" value="P:maturation of SSU-rRNA from tricistronic rRNA transcript (SSU-rRNA, 5.8S rRNA, LSU-rRNA)"/>
    <property type="evidence" value="ECO:0007669"/>
    <property type="project" value="InterPro"/>
</dbReference>
<dbReference type="Proteomes" id="UP000077315">
    <property type="component" value="Unassembled WGS sequence"/>
</dbReference>
<dbReference type="InterPro" id="IPR056907">
    <property type="entry name" value="UTP6_C"/>
</dbReference>
<dbReference type="InParanoid" id="A0A162XTY7"/>
<dbReference type="SMART" id="SM00386">
    <property type="entry name" value="HAT"/>
    <property type="match status" value="8"/>
</dbReference>
<evidence type="ECO:0008006" key="10">
    <source>
        <dbReference type="Google" id="ProtNLM"/>
    </source>
</evidence>
<reference evidence="9" key="1">
    <citation type="submission" date="2015-06" db="EMBL/GenBank/DDBJ databases">
        <title>Expansion of signal transduction pathways in fungi by whole-genome duplication.</title>
        <authorList>
            <consortium name="DOE Joint Genome Institute"/>
            <person name="Corrochano L.M."/>
            <person name="Kuo A."/>
            <person name="Marcet-Houben M."/>
            <person name="Polaino S."/>
            <person name="Salamov A."/>
            <person name="Villalobos J.M."/>
            <person name="Alvarez M.I."/>
            <person name="Avalos J."/>
            <person name="Benito E.P."/>
            <person name="Benoit I."/>
            <person name="Burger G."/>
            <person name="Camino L.P."/>
            <person name="Canovas D."/>
            <person name="Cerda-Olmedo E."/>
            <person name="Cheng J.-F."/>
            <person name="Dominguez A."/>
            <person name="Elias M."/>
            <person name="Eslava A.P."/>
            <person name="Glaser F."/>
            <person name="Grimwood J."/>
            <person name="Gutierrez G."/>
            <person name="Heitman J."/>
            <person name="Henrissat B."/>
            <person name="Iturriaga E.A."/>
            <person name="Lang B.F."/>
            <person name="Lavin J.L."/>
            <person name="Lee S."/>
            <person name="Li W."/>
            <person name="Lindquist E."/>
            <person name="Lopez-Garcia S."/>
            <person name="Luque E.M."/>
            <person name="Marcos A.T."/>
            <person name="Martin J."/>
            <person name="McCluskey K."/>
            <person name="Medina H.R."/>
            <person name="Miralles-Duran A."/>
            <person name="Miyazaki A."/>
            <person name="Munoz-Torres E."/>
            <person name="Oguiza J.A."/>
            <person name="Ohm R."/>
            <person name="Olmedo M."/>
            <person name="Orejas M."/>
            <person name="Ortiz-Castellanos L."/>
            <person name="Pisabarro A.G."/>
            <person name="Rodriguez-Romero J."/>
            <person name="Ruiz-Herrera J."/>
            <person name="Ruiz-Vazquez R."/>
            <person name="Sanz C."/>
            <person name="Schackwitz W."/>
            <person name="Schmutz J."/>
            <person name="Shahriari M."/>
            <person name="Shelest E."/>
            <person name="Silva-Franco F."/>
            <person name="Soanes D."/>
            <person name="Syed K."/>
            <person name="Tagua V.G."/>
            <person name="Talbot N.J."/>
            <person name="Thon M."/>
            <person name="De vries R.P."/>
            <person name="Wiebenga A."/>
            <person name="Yadav J.S."/>
            <person name="Braun E.L."/>
            <person name="Baker S."/>
            <person name="Garre V."/>
            <person name="Horwitz B."/>
            <person name="Torres-Martinez S."/>
            <person name="Idnurm A."/>
            <person name="Herrera-Estrella A."/>
            <person name="Gabaldon T."/>
            <person name="Grigoriev I.V."/>
        </authorList>
    </citation>
    <scope>NUCLEOTIDE SEQUENCE [LARGE SCALE GENOMIC DNA]</scope>
    <source>
        <strain evidence="9">NRRL 1555(-)</strain>
    </source>
</reference>
<dbReference type="AlphaFoldDB" id="A0A162XTY7"/>
<gene>
    <name evidence="8" type="ORF">PHYBLDRAFT_185744</name>
</gene>
<dbReference type="OrthoDB" id="28112at2759"/>
<evidence type="ECO:0000313" key="8">
    <source>
        <dbReference type="EMBL" id="OAD76525.1"/>
    </source>
</evidence>
<keyword evidence="9" id="KW-1185">Reference proteome</keyword>
<comment type="subcellular location">
    <subcellularLocation>
        <location evidence="1">Nucleus</location>
        <location evidence="1">Nucleolus</location>
    </subcellularLocation>
</comment>
<dbReference type="InterPro" id="IPR013949">
    <property type="entry name" value="Utp6"/>
</dbReference>
<name>A0A162XTY7_PHYB8</name>
<dbReference type="GO" id="GO:0034388">
    <property type="term" value="C:Pwp2p-containing subcomplex of 90S preribosome"/>
    <property type="evidence" value="ECO:0007669"/>
    <property type="project" value="TreeGrafter"/>
</dbReference>
<evidence type="ECO:0000256" key="3">
    <source>
        <dbReference type="ARBA" id="ARBA00022552"/>
    </source>
</evidence>
<dbReference type="InterPro" id="IPR055347">
    <property type="entry name" value="UTP6_N"/>
</dbReference>
<dbReference type="EMBL" id="KV440975">
    <property type="protein sequence ID" value="OAD76525.1"/>
    <property type="molecule type" value="Genomic_DNA"/>
</dbReference>
<accession>A0A162XTY7</accession>
<dbReference type="PANTHER" id="PTHR23271:SF1">
    <property type="entry name" value="U3 SMALL NUCLEOLAR RNA-ASSOCIATED PROTEIN 6 HOMOLOG"/>
    <property type="match status" value="1"/>
</dbReference>
<dbReference type="Pfam" id="PF24892">
    <property type="entry name" value="UTP6_C"/>
    <property type="match status" value="1"/>
</dbReference>
<evidence type="ECO:0000259" key="7">
    <source>
        <dbReference type="Pfam" id="PF24892"/>
    </source>
</evidence>
<proteinExistence type="inferred from homology"/>
<evidence type="ECO:0000256" key="4">
    <source>
        <dbReference type="ARBA" id="ARBA00022737"/>
    </source>
</evidence>
<dbReference type="SUPFAM" id="SSF48452">
    <property type="entry name" value="TPR-like"/>
    <property type="match status" value="2"/>
</dbReference>
<sequence length="674" mass="78386">MAERVQFNLERMVPALMDLINRGLFTKEEVKKIVEKRKSFESRISRRIPQKIDYLRYIEYEMSLDSLRKLRKARLAGENAKTISESDYAGNKRIFELFKRATNKFKGDVRLWIQYIDFAKKVKANNILSGIFVQAIQFHPTKATLWILAASWEYETNANIGAARGKYILMQRALRINPENKLLWHEYFRLELLYVEKIKIRRRILGIDEKSIEKEEAMEVDEEKTEDDGNVIRLPTITGEMVQDWNNESKERKTVDTLEKSSANALKEGINPILRGLLAKIVYNNAIQAIPNDLEFRAGFVNIYRIFTDVEEGCKHVFDTIMRDMATSPKARAYLAERHLFETTVDNTQTGSEKAEESEESKYISVSDPRFVTAIRACVADFEVAVEELTSPEMWMLYVEFLTNWKETVSEENLKLYLTKLLQKTFKACQKKGLVSEKVYEIWIKQLQSENNNLQAQEVAKKAVKAFPQNANLWTYRIDLAQVEGGKDESQQALYKKALEKNPASYTMWSSYNDWIMRQWELKTFSTEETNQIYTDAGFTITQLLPSVTLSTNDRNKIKDLIMSSHVKWASRASGIEGARATYKSIIKNMYPTFAFFKTCLAIEEEESKEHDTSSEAEQLYDMATRMDGDKEDIYLSYIAYLRSQKKFDKANHIYKKAIKEVPDREKFDVLCSV</sequence>
<dbReference type="InterPro" id="IPR011990">
    <property type="entry name" value="TPR-like_helical_dom_sf"/>
</dbReference>
<dbReference type="InterPro" id="IPR003107">
    <property type="entry name" value="HAT"/>
</dbReference>
<feature type="domain" description="U3 small nucleolar RNA-associated protein 6 homolog C-terminal" evidence="7">
    <location>
        <begin position="378"/>
        <end position="660"/>
    </location>
</feature>
<organism evidence="8 9">
    <name type="scientific">Phycomyces blakesleeanus (strain ATCC 8743b / DSM 1359 / FGSC 10004 / NBRC 33097 / NRRL 1555)</name>
    <dbReference type="NCBI Taxonomy" id="763407"/>
    <lineage>
        <taxon>Eukaryota</taxon>
        <taxon>Fungi</taxon>
        <taxon>Fungi incertae sedis</taxon>
        <taxon>Mucoromycota</taxon>
        <taxon>Mucoromycotina</taxon>
        <taxon>Mucoromycetes</taxon>
        <taxon>Mucorales</taxon>
        <taxon>Phycomycetaceae</taxon>
        <taxon>Phycomyces</taxon>
    </lineage>
</organism>
<comment type="similarity">
    <text evidence="2">Belongs to the UTP6 family.</text>
</comment>
<keyword evidence="3" id="KW-0698">rRNA processing</keyword>
<evidence type="ECO:0000259" key="6">
    <source>
        <dbReference type="Pfam" id="PF08640"/>
    </source>
</evidence>
<dbReference type="Pfam" id="PF08640">
    <property type="entry name" value="U3_assoc_6"/>
    <property type="match status" value="1"/>
</dbReference>
<protein>
    <recommendedName>
        <fullName evidence="10">U3 small nucleolar RNA-associated protein 6</fullName>
    </recommendedName>
</protein>
<dbReference type="GO" id="GO:0032040">
    <property type="term" value="C:small-subunit processome"/>
    <property type="evidence" value="ECO:0007669"/>
    <property type="project" value="TreeGrafter"/>
</dbReference>
<dbReference type="Gene3D" id="1.25.40.10">
    <property type="entry name" value="Tetratricopeptide repeat domain"/>
    <property type="match status" value="2"/>
</dbReference>
<evidence type="ECO:0000256" key="1">
    <source>
        <dbReference type="ARBA" id="ARBA00004604"/>
    </source>
</evidence>
<dbReference type="GeneID" id="29000041"/>